<protein>
    <submittedName>
        <fullName evidence="1">Uncharacterized protein</fullName>
    </submittedName>
</protein>
<evidence type="ECO:0000313" key="1">
    <source>
        <dbReference type="EMBL" id="JAH66723.1"/>
    </source>
</evidence>
<dbReference type="EMBL" id="GBXM01041854">
    <property type="protein sequence ID" value="JAH66723.1"/>
    <property type="molecule type" value="Transcribed_RNA"/>
</dbReference>
<organism evidence="1">
    <name type="scientific">Anguilla anguilla</name>
    <name type="common">European freshwater eel</name>
    <name type="synonym">Muraena anguilla</name>
    <dbReference type="NCBI Taxonomy" id="7936"/>
    <lineage>
        <taxon>Eukaryota</taxon>
        <taxon>Metazoa</taxon>
        <taxon>Chordata</taxon>
        <taxon>Craniata</taxon>
        <taxon>Vertebrata</taxon>
        <taxon>Euteleostomi</taxon>
        <taxon>Actinopterygii</taxon>
        <taxon>Neopterygii</taxon>
        <taxon>Teleostei</taxon>
        <taxon>Anguilliformes</taxon>
        <taxon>Anguillidae</taxon>
        <taxon>Anguilla</taxon>
    </lineage>
</organism>
<dbReference type="AlphaFoldDB" id="A0A0E9UP63"/>
<reference evidence="1" key="1">
    <citation type="submission" date="2014-11" db="EMBL/GenBank/DDBJ databases">
        <authorList>
            <person name="Amaro Gonzalez C."/>
        </authorList>
    </citation>
    <scope>NUCLEOTIDE SEQUENCE</scope>
</reference>
<accession>A0A0E9UP63</accession>
<reference evidence="1" key="2">
    <citation type="journal article" date="2015" name="Fish Shellfish Immunol.">
        <title>Early steps in the European eel (Anguilla anguilla)-Vibrio vulnificus interaction in the gills: Role of the RtxA13 toxin.</title>
        <authorList>
            <person name="Callol A."/>
            <person name="Pajuelo D."/>
            <person name="Ebbesson L."/>
            <person name="Teles M."/>
            <person name="MacKenzie S."/>
            <person name="Amaro C."/>
        </authorList>
    </citation>
    <scope>NUCLEOTIDE SEQUENCE</scope>
</reference>
<sequence length="40" mass="4863">MKHFYSTDLKNIHIKSYFQAFQSIYSKSLFNLIFCANWVK</sequence>
<proteinExistence type="predicted"/>
<name>A0A0E9UP63_ANGAN</name>